<evidence type="ECO:0000256" key="17">
    <source>
        <dbReference type="ARBA" id="ARBA00023180"/>
    </source>
</evidence>
<keyword evidence="6" id="KW-0433">Leucine-rich repeat</keyword>
<dbReference type="FunFam" id="1.10.510.10:FF:000448">
    <property type="entry name" value="Putative LRR receptor-like serine/threonine-protein kinase"/>
    <property type="match status" value="1"/>
</dbReference>
<keyword evidence="4" id="KW-1003">Cell membrane</keyword>
<dbReference type="Pfam" id="PF07714">
    <property type="entry name" value="PK_Tyr_Ser-Thr"/>
    <property type="match status" value="1"/>
</dbReference>
<keyword evidence="25" id="KW-1185">Reference proteome</keyword>
<evidence type="ECO:0000256" key="19">
    <source>
        <dbReference type="ARBA" id="ARBA00048679"/>
    </source>
</evidence>
<organism evidence="24 25">
    <name type="scientific">Spirodela intermedia</name>
    <name type="common">Intermediate duckweed</name>
    <dbReference type="NCBI Taxonomy" id="51605"/>
    <lineage>
        <taxon>Eukaryota</taxon>
        <taxon>Viridiplantae</taxon>
        <taxon>Streptophyta</taxon>
        <taxon>Embryophyta</taxon>
        <taxon>Tracheophyta</taxon>
        <taxon>Spermatophyta</taxon>
        <taxon>Magnoliopsida</taxon>
        <taxon>Liliopsida</taxon>
        <taxon>Araceae</taxon>
        <taxon>Lemnoideae</taxon>
        <taxon>Spirodela</taxon>
    </lineage>
</organism>
<dbReference type="PROSITE" id="PS50011">
    <property type="entry name" value="PROTEIN_KINASE_DOM"/>
    <property type="match status" value="1"/>
</dbReference>
<evidence type="ECO:0000259" key="23">
    <source>
        <dbReference type="PROSITE" id="PS50011"/>
    </source>
</evidence>
<evidence type="ECO:0000256" key="4">
    <source>
        <dbReference type="ARBA" id="ARBA00022475"/>
    </source>
</evidence>
<evidence type="ECO:0000256" key="7">
    <source>
        <dbReference type="ARBA" id="ARBA00022679"/>
    </source>
</evidence>
<dbReference type="InterPro" id="IPR001611">
    <property type="entry name" value="Leu-rich_rpt"/>
</dbReference>
<dbReference type="InterPro" id="IPR003591">
    <property type="entry name" value="Leu-rich_rpt_typical-subtyp"/>
</dbReference>
<keyword evidence="13" id="KW-0067">ATP-binding</keyword>
<dbReference type="GO" id="GO:0005524">
    <property type="term" value="F:ATP binding"/>
    <property type="evidence" value="ECO:0007669"/>
    <property type="project" value="UniProtKB-KW"/>
</dbReference>
<dbReference type="InterPro" id="IPR055414">
    <property type="entry name" value="LRR_R13L4/SHOC2-like"/>
</dbReference>
<dbReference type="SUPFAM" id="SSF56112">
    <property type="entry name" value="Protein kinase-like (PK-like)"/>
    <property type="match status" value="1"/>
</dbReference>
<evidence type="ECO:0000256" key="3">
    <source>
        <dbReference type="ARBA" id="ARBA00012513"/>
    </source>
</evidence>
<keyword evidence="10" id="KW-0677">Repeat</keyword>
<dbReference type="Gene3D" id="1.10.510.10">
    <property type="entry name" value="Transferase(Phosphotransferase) domain 1"/>
    <property type="match status" value="1"/>
</dbReference>
<dbReference type="Pfam" id="PF23598">
    <property type="entry name" value="LRR_14"/>
    <property type="match status" value="1"/>
</dbReference>
<feature type="compositionally biased region" description="Polar residues" evidence="20">
    <location>
        <begin position="844"/>
        <end position="853"/>
    </location>
</feature>
<keyword evidence="8 21" id="KW-0812">Transmembrane</keyword>
<dbReference type="InterPro" id="IPR011009">
    <property type="entry name" value="Kinase-like_dom_sf"/>
</dbReference>
<dbReference type="Gene3D" id="3.80.10.10">
    <property type="entry name" value="Ribonuclease Inhibitor"/>
    <property type="match status" value="3"/>
</dbReference>
<keyword evidence="12" id="KW-0418">Kinase</keyword>
<dbReference type="EC" id="2.7.11.1" evidence="3"/>
<evidence type="ECO:0000256" key="6">
    <source>
        <dbReference type="ARBA" id="ARBA00022614"/>
    </source>
</evidence>
<comment type="catalytic activity">
    <reaction evidence="18">
        <text>L-threonyl-[protein] + ATP = O-phospho-L-threonyl-[protein] + ADP + H(+)</text>
        <dbReference type="Rhea" id="RHEA:46608"/>
        <dbReference type="Rhea" id="RHEA-COMP:11060"/>
        <dbReference type="Rhea" id="RHEA-COMP:11605"/>
        <dbReference type="ChEBI" id="CHEBI:15378"/>
        <dbReference type="ChEBI" id="CHEBI:30013"/>
        <dbReference type="ChEBI" id="CHEBI:30616"/>
        <dbReference type="ChEBI" id="CHEBI:61977"/>
        <dbReference type="ChEBI" id="CHEBI:456216"/>
        <dbReference type="EC" id="2.7.11.1"/>
    </reaction>
</comment>
<evidence type="ECO:0000313" key="24">
    <source>
        <dbReference type="EMBL" id="CAA7387879.1"/>
    </source>
</evidence>
<evidence type="ECO:0000256" key="21">
    <source>
        <dbReference type="SAM" id="Phobius"/>
    </source>
</evidence>
<keyword evidence="14 21" id="KW-1133">Transmembrane helix</keyword>
<dbReference type="FunFam" id="3.80.10.10:FF:000041">
    <property type="entry name" value="LRR receptor-like serine/threonine-protein kinase ERECTA"/>
    <property type="match status" value="1"/>
</dbReference>
<dbReference type="AlphaFoldDB" id="A0A7I8JXG7"/>
<keyword evidence="16" id="KW-0675">Receptor</keyword>
<feature type="domain" description="Protein kinase" evidence="23">
    <location>
        <begin position="528"/>
        <end position="810"/>
    </location>
</feature>
<evidence type="ECO:0000256" key="11">
    <source>
        <dbReference type="ARBA" id="ARBA00022741"/>
    </source>
</evidence>
<evidence type="ECO:0000256" key="5">
    <source>
        <dbReference type="ARBA" id="ARBA00022527"/>
    </source>
</evidence>
<dbReference type="Proteomes" id="UP000663760">
    <property type="component" value="Chromosome 1"/>
</dbReference>
<feature type="signal peptide" evidence="22">
    <location>
        <begin position="1"/>
        <end position="27"/>
    </location>
</feature>
<evidence type="ECO:0000256" key="13">
    <source>
        <dbReference type="ARBA" id="ARBA00022840"/>
    </source>
</evidence>
<dbReference type="PANTHER" id="PTHR48053">
    <property type="entry name" value="LEUCINE RICH REPEAT FAMILY PROTEIN, EXPRESSED"/>
    <property type="match status" value="1"/>
</dbReference>
<evidence type="ECO:0000256" key="18">
    <source>
        <dbReference type="ARBA" id="ARBA00047899"/>
    </source>
</evidence>
<keyword evidence="9 22" id="KW-0732">Signal</keyword>
<dbReference type="PRINTS" id="PR00019">
    <property type="entry name" value="LEURICHRPT"/>
</dbReference>
<feature type="compositionally biased region" description="Basic and acidic residues" evidence="20">
    <location>
        <begin position="866"/>
        <end position="882"/>
    </location>
</feature>
<dbReference type="GO" id="GO:0005886">
    <property type="term" value="C:plasma membrane"/>
    <property type="evidence" value="ECO:0007669"/>
    <property type="project" value="UniProtKB-SubCell"/>
</dbReference>
<dbReference type="SMART" id="SM00369">
    <property type="entry name" value="LRR_TYP"/>
    <property type="match status" value="4"/>
</dbReference>
<protein>
    <recommendedName>
        <fullName evidence="3">non-specific serine/threonine protein kinase</fullName>
        <ecNumber evidence="3">2.7.11.1</ecNumber>
    </recommendedName>
</protein>
<evidence type="ECO:0000256" key="10">
    <source>
        <dbReference type="ARBA" id="ARBA00022737"/>
    </source>
</evidence>
<dbReference type="InterPro" id="IPR051716">
    <property type="entry name" value="Plant_RL_S/T_kinase"/>
</dbReference>
<dbReference type="OrthoDB" id="676979at2759"/>
<dbReference type="FunFam" id="3.80.10.10:FF:000299">
    <property type="entry name" value="Piriformospora indica-insensitive protein 2"/>
    <property type="match status" value="1"/>
</dbReference>
<comment type="catalytic activity">
    <reaction evidence="19">
        <text>L-seryl-[protein] + ATP = O-phospho-L-seryl-[protein] + ADP + H(+)</text>
        <dbReference type="Rhea" id="RHEA:17989"/>
        <dbReference type="Rhea" id="RHEA-COMP:9863"/>
        <dbReference type="Rhea" id="RHEA-COMP:11604"/>
        <dbReference type="ChEBI" id="CHEBI:15378"/>
        <dbReference type="ChEBI" id="CHEBI:29999"/>
        <dbReference type="ChEBI" id="CHEBI:30616"/>
        <dbReference type="ChEBI" id="CHEBI:83421"/>
        <dbReference type="ChEBI" id="CHEBI:456216"/>
        <dbReference type="EC" id="2.7.11.1"/>
    </reaction>
</comment>
<dbReference type="InterPro" id="IPR032675">
    <property type="entry name" value="LRR_dom_sf"/>
</dbReference>
<evidence type="ECO:0000313" key="25">
    <source>
        <dbReference type="Proteomes" id="UP000663760"/>
    </source>
</evidence>
<evidence type="ECO:0000256" key="16">
    <source>
        <dbReference type="ARBA" id="ARBA00023170"/>
    </source>
</evidence>
<accession>A0A7I8JXG7</accession>
<dbReference type="EMBL" id="LR746264">
    <property type="protein sequence ID" value="CAA7387879.1"/>
    <property type="molecule type" value="Genomic_DNA"/>
</dbReference>
<reference evidence="24" key="1">
    <citation type="submission" date="2020-02" db="EMBL/GenBank/DDBJ databases">
        <authorList>
            <person name="Scholz U."/>
            <person name="Mascher M."/>
            <person name="Fiebig A."/>
        </authorList>
    </citation>
    <scope>NUCLEOTIDE SEQUENCE</scope>
</reference>
<feature type="chain" id="PRO_5029526297" description="non-specific serine/threonine protein kinase" evidence="22">
    <location>
        <begin position="28"/>
        <end position="900"/>
    </location>
</feature>
<dbReference type="PANTHER" id="PTHR48053:SF141">
    <property type="entry name" value="LEUCINE-RICH REPEAT PROTEIN KINASE FAMILY PROTEIN"/>
    <property type="match status" value="1"/>
</dbReference>
<proteinExistence type="predicted"/>
<feature type="region of interest" description="Disordered" evidence="20">
    <location>
        <begin position="844"/>
        <end position="900"/>
    </location>
</feature>
<dbReference type="SUPFAM" id="SSF52058">
    <property type="entry name" value="L domain-like"/>
    <property type="match status" value="1"/>
</dbReference>
<dbReference type="FunFam" id="3.30.200.20:FF:000433">
    <property type="entry name" value="Predicted protein"/>
    <property type="match status" value="1"/>
</dbReference>
<evidence type="ECO:0000256" key="20">
    <source>
        <dbReference type="SAM" id="MobiDB-lite"/>
    </source>
</evidence>
<dbReference type="Gene3D" id="3.30.200.20">
    <property type="entry name" value="Phosphorylase Kinase, domain 1"/>
    <property type="match status" value="1"/>
</dbReference>
<evidence type="ECO:0000256" key="8">
    <source>
        <dbReference type="ARBA" id="ARBA00022692"/>
    </source>
</evidence>
<dbReference type="InterPro" id="IPR001245">
    <property type="entry name" value="Ser-Thr/Tyr_kinase_cat_dom"/>
</dbReference>
<evidence type="ECO:0000256" key="9">
    <source>
        <dbReference type="ARBA" id="ARBA00022729"/>
    </source>
</evidence>
<name>A0A7I8JXG7_SPIIN</name>
<dbReference type="InterPro" id="IPR000719">
    <property type="entry name" value="Prot_kinase_dom"/>
</dbReference>
<keyword evidence="15 21" id="KW-0472">Membrane</keyword>
<evidence type="ECO:0000256" key="1">
    <source>
        <dbReference type="ARBA" id="ARBA00004167"/>
    </source>
</evidence>
<keyword evidence="17" id="KW-0325">Glycoprotein</keyword>
<feature type="transmembrane region" description="Helical" evidence="21">
    <location>
        <begin position="456"/>
        <end position="482"/>
    </location>
</feature>
<evidence type="ECO:0000256" key="2">
    <source>
        <dbReference type="ARBA" id="ARBA00004236"/>
    </source>
</evidence>
<evidence type="ECO:0000256" key="22">
    <source>
        <dbReference type="SAM" id="SignalP"/>
    </source>
</evidence>
<sequence>MAAPTSLVVVTFFLCFILFYPEQTALGQAMPAVPPSQQRLTSGTELAALYSLRSSLGLRSGDWPRKVDPCARWAGVRCRAGHVVGLELPGLRRTRVGRRNPKFAVDGIQNLSFLVSFNASGFALPGPFPDWFGPRLPPSLSVLDLRHCSISGSIPSSLGNAAALSSLYVSGNLLTGRIPPTIGDLSNLTVLDLSGNALTGSIPATLGSLAGLTFLELSGNFLAGPIPPEIGKLSKLVTLRASNNSLAGAVPAELGDLSSLVTLDLSRNSLSGRIPEELKNLQSLLVLDVSRNSLSDALPDSLFRSLRKLQSLYLNNNNFSETLPSSLWTLSDLRLLDASYNNFSGRLPGLVVDFKAGSGFFNISHNSFFGSIPIGEGSLLKRFDVVDISDNYFQGQAPLGVNASFELNCFSDTSRQRSSTTCAEFYAERGLAYDGVNGTNSDGEFPRRRRNVHLKYILAGVLGGVALGIVLVVMVLCCLMRLRAATADQKKVADDAAYAGAGPGISAGFSTTGTSFTYEQILRATSNFSESNLMKRGHSGDLYRGTLEGGAPVVVKRIDLKVSKKDVHQIELDFFSKASHTRLVPFLGRCLEKDDEKILVYKFTPNGDLSTSLHWKSAMEEDGLQSLDWITRMKIAIGIAEALCYLHHECSPPFVHRDIRASSILLDDKFEVRVGSLSEVCHQEGDAHQNILSRFLRKAPDQGTSGSAPVSCAYDVYCLGKVLLELVTGELGVSSSDDIADGDWLERTLSCISVHERELVAKIVDPSLIVDDDLLEEVWAMAIVAKSCMNPRPSKRPLAKHILRALESPLKVVREDHSGGGSARLRVGSSRGSWNATLFGSWRHSSSDITSAPSAREPAAGLKLESPGDRSFSRGKPSKEIFPEPTTGDCHHDDLPSPPP</sequence>
<evidence type="ECO:0000256" key="15">
    <source>
        <dbReference type="ARBA" id="ARBA00023136"/>
    </source>
</evidence>
<comment type="subcellular location">
    <subcellularLocation>
        <location evidence="2">Cell membrane</location>
    </subcellularLocation>
    <subcellularLocation>
        <location evidence="1">Membrane</location>
        <topology evidence="1">Single-pass membrane protein</topology>
    </subcellularLocation>
</comment>
<evidence type="ECO:0000256" key="12">
    <source>
        <dbReference type="ARBA" id="ARBA00022777"/>
    </source>
</evidence>
<keyword evidence="5" id="KW-0723">Serine/threonine-protein kinase</keyword>
<dbReference type="Pfam" id="PF00560">
    <property type="entry name" value="LRR_1"/>
    <property type="match status" value="1"/>
</dbReference>
<dbReference type="GO" id="GO:0004674">
    <property type="term" value="F:protein serine/threonine kinase activity"/>
    <property type="evidence" value="ECO:0007669"/>
    <property type="project" value="UniProtKB-KW"/>
</dbReference>
<gene>
    <name evidence="24" type="ORF">SI8410_01000214</name>
</gene>
<feature type="compositionally biased region" description="Basic and acidic residues" evidence="20">
    <location>
        <begin position="889"/>
        <end position="900"/>
    </location>
</feature>
<evidence type="ECO:0000256" key="14">
    <source>
        <dbReference type="ARBA" id="ARBA00022989"/>
    </source>
</evidence>
<keyword evidence="7" id="KW-0808">Transferase</keyword>
<keyword evidence="11" id="KW-0547">Nucleotide-binding</keyword>